<dbReference type="SUPFAM" id="SSF51730">
    <property type="entry name" value="FAD-linked oxidoreductase"/>
    <property type="match status" value="1"/>
</dbReference>
<comment type="caution">
    <text evidence="12">The sequence shown here is derived from an EMBL/GenBank/DDBJ whole genome shotgun (WGS) entry which is preliminary data.</text>
</comment>
<dbReference type="Gene3D" id="3.40.605.10">
    <property type="entry name" value="Aldehyde Dehydrogenase, Chain A, domain 1"/>
    <property type="match status" value="1"/>
</dbReference>
<feature type="region of interest" description="Disordered" evidence="9">
    <location>
        <begin position="462"/>
        <end position="483"/>
    </location>
</feature>
<dbReference type="Gene3D" id="3.20.20.220">
    <property type="match status" value="1"/>
</dbReference>
<proteinExistence type="inferred from homology"/>
<organism evidence="12 13">
    <name type="scientific">Rubripirellula obstinata</name>
    <dbReference type="NCBI Taxonomy" id="406547"/>
    <lineage>
        <taxon>Bacteria</taxon>
        <taxon>Pseudomonadati</taxon>
        <taxon>Planctomycetota</taxon>
        <taxon>Planctomycetia</taxon>
        <taxon>Pirellulales</taxon>
        <taxon>Pirellulaceae</taxon>
        <taxon>Rubripirellula</taxon>
    </lineage>
</organism>
<evidence type="ECO:0000256" key="3">
    <source>
        <dbReference type="ARBA" id="ARBA00023002"/>
    </source>
</evidence>
<evidence type="ECO:0000256" key="6">
    <source>
        <dbReference type="PIRSR" id="PIRSR000197-1"/>
    </source>
</evidence>
<dbReference type="GO" id="GO:0009898">
    <property type="term" value="C:cytoplasmic side of plasma membrane"/>
    <property type="evidence" value="ECO:0007669"/>
    <property type="project" value="TreeGrafter"/>
</dbReference>
<comment type="similarity">
    <text evidence="8">Belongs to the aldehyde dehydrogenase family.</text>
</comment>
<dbReference type="RefSeq" id="WP_084422262.1">
    <property type="nucleotide sequence ID" value="NZ_LWSK01000002.1"/>
</dbReference>
<dbReference type="FunFam" id="3.40.309.10:FF:000005">
    <property type="entry name" value="1-pyrroline-5-carboxylate dehydrogenase 1"/>
    <property type="match status" value="1"/>
</dbReference>
<dbReference type="Pfam" id="PF00171">
    <property type="entry name" value="Aldedh"/>
    <property type="match status" value="1"/>
</dbReference>
<feature type="domain" description="Aldehyde dehydrogenase" evidence="10">
    <location>
        <begin position="533"/>
        <end position="970"/>
    </location>
</feature>
<dbReference type="GO" id="GO:0004657">
    <property type="term" value="F:proline dehydrogenase activity"/>
    <property type="evidence" value="ECO:0007669"/>
    <property type="project" value="InterPro"/>
</dbReference>
<evidence type="ECO:0000313" key="12">
    <source>
        <dbReference type="EMBL" id="KAA1260450.1"/>
    </source>
</evidence>
<comment type="pathway">
    <text evidence="1">Amino-acid degradation; L-proline degradation into L-glutamate; L-glutamate from L-proline: step 2/2.</text>
</comment>
<dbReference type="InterPro" id="IPR050485">
    <property type="entry name" value="Proline_metab_enzyme"/>
</dbReference>
<evidence type="ECO:0000256" key="2">
    <source>
        <dbReference type="ARBA" id="ARBA00012884"/>
    </source>
</evidence>
<dbReference type="InterPro" id="IPR029041">
    <property type="entry name" value="FAD-linked_oxidoreductase-like"/>
</dbReference>
<dbReference type="GO" id="GO:0003700">
    <property type="term" value="F:DNA-binding transcription factor activity"/>
    <property type="evidence" value="ECO:0007669"/>
    <property type="project" value="InterPro"/>
</dbReference>
<evidence type="ECO:0000256" key="1">
    <source>
        <dbReference type="ARBA" id="ARBA00004786"/>
    </source>
</evidence>
<keyword evidence="4" id="KW-0520">NAD</keyword>
<dbReference type="EC" id="1.2.1.88" evidence="2"/>
<dbReference type="OrthoDB" id="4503395at2"/>
<dbReference type="InterPro" id="IPR029510">
    <property type="entry name" value="Ald_DH_CS_GLU"/>
</dbReference>
<sequence length="1195" mass="132757">MSTTTPLPFPALSAEKIDSAIDLARTLLDRAAKLQTTTERRQQAELDRMIQHPDDKATMVEITDQAFRTHCSARVADQLTHLLDVQGVPRFFSPVEQAMLRGFQAFGEYLPGVAVPLVKEKMRQETANTILPAEPDLLRPHLKARLAQGVGMNVNLLGEAVLGEEETRKRMVHYVEALRLPEVQCVSIKISTIDSQISSIAREHTVRKVSDRLEQLYRTANHEKVPGTDDGKFVYLDMEEYRDLYLTSEVMMETLDRPGLEKTRAGIALQAYIPDSYQVLMTLIVWSRKRVAAGATPLTIRLVKGANLEMERVESSISGHPQAPFTTKTETDANYKKMLRELFIAAADGVVRVGLASHNLFDVALGMVWCRDKDLSGRIQMEMLEGMANHQRRAISEHFDSMLLYAPACRREHFINAIGYLIRRLDENTGEQNFLRHAFKLKSDSEEFKRLADDFRQSVDLAPSLDTRPRRRDERRNAPAQPVVSDSWQHFENEPDTDWGVPDNAAWIQETLDRWRKKKNVCIDDDGDQTTDDPSRPGVVVCRYRNRSIAEVKEAVRVADQDPSGWQTKSIGQIHEILRAVAQQIRVHRGDMIGVMVAEGGKTVLEADPEISEAIDFCEFYPLTVIDWKKRSSLSIEPRGVVAVITPWNFPLAIPCGGIAAALAMGNRVLLKPSAETTLIAKMLCDAFWDAGVPRDVLHFVPCDESVAQEGLVENELVDTVILTGATSTAKKMLSVRPSLHLLAETGGKNATIVTAMADRELAIKHVLHSAFGHAGQKCSATSLLLLEDEVFDDETFKQSLADAVNSLDVGSAWKLHNKMGPLIAPPGPTLTRGLKTLEDDESWLVTPQHIITGKADGNAKLYRPGVKWNVKPGGFSHMNEMFGPVLGVIRFSKIEEAIAIVQSTGYGLTSGLESLDDREIQLWKEAIPAGNLYINRPTTGAIVLRQPFGGVGLSAYGPGVKAGGPHYVLALAKIENGNSPALADNSPSHPLLDSLDNCIDRSALDASLKTRLLTVSQSARVAYRDEFSREHDTLRLLGQDNLRRYRSLASVTVRLDRIDSLDDALVAAMCSVAAMTPISLSMDPTLKSDLLATWNPIADALPRYVQLIVESDAELADRIQNNEIDRLRLLRRLDSDSPIAKAATQQFVTIISEPVVDEGHVEILRYMNEQSISHDYHRYGNLGRRAGEDRRPPS</sequence>
<dbReference type="PROSITE" id="PS00687">
    <property type="entry name" value="ALDEHYDE_DEHYDR_GLU"/>
    <property type="match status" value="1"/>
</dbReference>
<evidence type="ECO:0000256" key="8">
    <source>
        <dbReference type="RuleBase" id="RU003345"/>
    </source>
</evidence>
<dbReference type="Proteomes" id="UP000322699">
    <property type="component" value="Unassembled WGS sequence"/>
</dbReference>
<evidence type="ECO:0000256" key="4">
    <source>
        <dbReference type="ARBA" id="ARBA00023027"/>
    </source>
</evidence>
<evidence type="ECO:0000256" key="7">
    <source>
        <dbReference type="PROSITE-ProRule" id="PRU10007"/>
    </source>
</evidence>
<reference evidence="12 13" key="1">
    <citation type="submission" date="2019-08" db="EMBL/GenBank/DDBJ databases">
        <title>Deep-cultivation of Planctomycetes and their phenomic and genomic characterization uncovers novel biology.</title>
        <authorList>
            <person name="Wiegand S."/>
            <person name="Jogler M."/>
            <person name="Boedeker C."/>
            <person name="Pinto D."/>
            <person name="Vollmers J."/>
            <person name="Rivas-Marin E."/>
            <person name="Kohn T."/>
            <person name="Peeters S.H."/>
            <person name="Heuer A."/>
            <person name="Rast P."/>
            <person name="Oberbeckmann S."/>
            <person name="Bunk B."/>
            <person name="Jeske O."/>
            <person name="Meyerdierks A."/>
            <person name="Storesund J.E."/>
            <person name="Kallscheuer N."/>
            <person name="Luecker S."/>
            <person name="Lage O.M."/>
            <person name="Pohl T."/>
            <person name="Merkel B.J."/>
            <person name="Hornburger P."/>
            <person name="Mueller R.-W."/>
            <person name="Bruemmer F."/>
            <person name="Labrenz M."/>
            <person name="Spormann A.M."/>
            <person name="Op Den Camp H."/>
            <person name="Overmann J."/>
            <person name="Amann R."/>
            <person name="Jetten M.S.M."/>
            <person name="Mascher T."/>
            <person name="Medema M.H."/>
            <person name="Devos D.P."/>
            <person name="Kaster A.-K."/>
            <person name="Ovreas L."/>
            <person name="Rohde M."/>
            <person name="Galperin M.Y."/>
            <person name="Jogler C."/>
        </authorList>
    </citation>
    <scope>NUCLEOTIDE SEQUENCE [LARGE SCALE GENOMIC DNA]</scope>
    <source>
        <strain evidence="12 13">LF1</strain>
    </source>
</reference>
<dbReference type="InterPro" id="IPR016162">
    <property type="entry name" value="Ald_DH_N"/>
</dbReference>
<dbReference type="InterPro" id="IPR025703">
    <property type="entry name" value="Bifunct_PutA"/>
</dbReference>
<dbReference type="PANTHER" id="PTHR42862">
    <property type="entry name" value="DELTA-1-PYRROLINE-5-CARBOXYLATE DEHYDROGENASE 1, ISOFORM A-RELATED"/>
    <property type="match status" value="1"/>
</dbReference>
<dbReference type="PANTHER" id="PTHR42862:SF1">
    <property type="entry name" value="DELTA-1-PYRROLINE-5-CARBOXYLATE DEHYDROGENASE 2, ISOFORM A-RELATED"/>
    <property type="match status" value="1"/>
</dbReference>
<keyword evidence="13" id="KW-1185">Reference proteome</keyword>
<gene>
    <name evidence="12" type="primary">putA</name>
    <name evidence="12" type="ORF">LF1_29900</name>
</gene>
<dbReference type="InterPro" id="IPR016161">
    <property type="entry name" value="Ald_DH/histidinol_DH"/>
</dbReference>
<dbReference type="AlphaFoldDB" id="A0A5B1CLN9"/>
<evidence type="ECO:0000313" key="13">
    <source>
        <dbReference type="Proteomes" id="UP000322699"/>
    </source>
</evidence>
<dbReference type="PIRSF" id="PIRSF000197">
    <property type="entry name" value="Bifunct_PutA"/>
    <property type="match status" value="1"/>
</dbReference>
<feature type="active site" evidence="6">
    <location>
        <position position="779"/>
    </location>
</feature>
<comment type="catalytic activity">
    <reaction evidence="5">
        <text>L-glutamate 5-semialdehyde + NAD(+) + H2O = L-glutamate + NADH + 2 H(+)</text>
        <dbReference type="Rhea" id="RHEA:30235"/>
        <dbReference type="ChEBI" id="CHEBI:15377"/>
        <dbReference type="ChEBI" id="CHEBI:15378"/>
        <dbReference type="ChEBI" id="CHEBI:29985"/>
        <dbReference type="ChEBI" id="CHEBI:57540"/>
        <dbReference type="ChEBI" id="CHEBI:57945"/>
        <dbReference type="ChEBI" id="CHEBI:58066"/>
        <dbReference type="EC" id="1.2.1.88"/>
    </reaction>
</comment>
<evidence type="ECO:0000256" key="9">
    <source>
        <dbReference type="SAM" id="MobiDB-lite"/>
    </source>
</evidence>
<dbReference type="GO" id="GO:0003842">
    <property type="term" value="F:L-glutamate gamma-semialdehyde dehydrogenase activity"/>
    <property type="evidence" value="ECO:0007669"/>
    <property type="project" value="UniProtKB-EC"/>
</dbReference>
<dbReference type="Pfam" id="PF01619">
    <property type="entry name" value="Pro_dh"/>
    <property type="match status" value="1"/>
</dbReference>
<dbReference type="GO" id="GO:0010133">
    <property type="term" value="P:L-proline catabolic process to L-glutamate"/>
    <property type="evidence" value="ECO:0007669"/>
    <property type="project" value="InterPro"/>
</dbReference>
<feature type="domain" description="Proline dehydrogenase" evidence="11">
    <location>
        <begin position="143"/>
        <end position="437"/>
    </location>
</feature>
<keyword evidence="3 8" id="KW-0560">Oxidoreductase</keyword>
<dbReference type="InterPro" id="IPR002872">
    <property type="entry name" value="Proline_DH_dom"/>
</dbReference>
<evidence type="ECO:0000259" key="10">
    <source>
        <dbReference type="Pfam" id="PF00171"/>
    </source>
</evidence>
<dbReference type="SUPFAM" id="SSF53720">
    <property type="entry name" value="ALDH-like"/>
    <property type="match status" value="1"/>
</dbReference>
<dbReference type="InterPro" id="IPR016160">
    <property type="entry name" value="Ald_DH_CS_CYS"/>
</dbReference>
<dbReference type="EMBL" id="VRLW01000001">
    <property type="protein sequence ID" value="KAA1260450.1"/>
    <property type="molecule type" value="Genomic_DNA"/>
</dbReference>
<name>A0A5B1CLN9_9BACT</name>
<evidence type="ECO:0000259" key="11">
    <source>
        <dbReference type="Pfam" id="PF01619"/>
    </source>
</evidence>
<protein>
    <recommendedName>
        <fullName evidence="2">L-glutamate gamma-semialdehyde dehydrogenase</fullName>
        <ecNumber evidence="2">1.2.1.88</ecNumber>
    </recommendedName>
</protein>
<evidence type="ECO:0000256" key="5">
    <source>
        <dbReference type="ARBA" id="ARBA00048142"/>
    </source>
</evidence>
<feature type="compositionally biased region" description="Basic and acidic residues" evidence="9">
    <location>
        <begin position="467"/>
        <end position="477"/>
    </location>
</feature>
<dbReference type="PROSITE" id="PS00070">
    <property type="entry name" value="ALDEHYDE_DEHYDR_CYS"/>
    <property type="match status" value="1"/>
</dbReference>
<accession>A0A5B1CLN9</accession>
<dbReference type="Gene3D" id="3.40.309.10">
    <property type="entry name" value="Aldehyde Dehydrogenase, Chain A, domain 2"/>
    <property type="match status" value="1"/>
</dbReference>
<dbReference type="InterPro" id="IPR016163">
    <property type="entry name" value="Ald_DH_C"/>
</dbReference>
<feature type="active site" evidence="6 7">
    <location>
        <position position="745"/>
    </location>
</feature>
<dbReference type="InterPro" id="IPR015590">
    <property type="entry name" value="Aldehyde_DH_dom"/>
</dbReference>